<evidence type="ECO:0000313" key="2">
    <source>
        <dbReference type="Proteomes" id="UP000007105"/>
    </source>
</evidence>
<accession>A0AB33HPD2</accession>
<dbReference type="KEGG" id="mpm:MPNA5862"/>
<name>A0AB33HPD2_MYCPM</name>
<dbReference type="AlphaFoldDB" id="A0AB33HPD2"/>
<organism evidence="1 2">
    <name type="scientific">Mycoplasmoides pneumoniae 309</name>
    <dbReference type="NCBI Taxonomy" id="1112856"/>
    <lineage>
        <taxon>Bacteria</taxon>
        <taxon>Bacillati</taxon>
        <taxon>Mycoplasmatota</taxon>
        <taxon>Mycoplasmoidales</taxon>
        <taxon>Mycoplasmoidaceae</taxon>
        <taxon>Mycoplasmoides</taxon>
    </lineage>
</organism>
<dbReference type="EMBL" id="AP012303">
    <property type="protein sequence ID" value="BAL22167.1"/>
    <property type="molecule type" value="Genomic_DNA"/>
</dbReference>
<reference evidence="2" key="1">
    <citation type="journal article" date="2012" name="J. Bacteriol.">
        <title>Complete genome sequence of Mycoplasma pneumoniae type 2a strain 309, isolated in Japan.</title>
        <authorList>
            <person name="Kenri T."/>
            <person name="Horino A."/>
            <person name="Matsui M."/>
            <person name="Sasaki Y."/>
            <person name="Suzuki S."/>
            <person name="Narita M."/>
            <person name="Ohya H."/>
            <person name="Okazaki N."/>
            <person name="Shibayama K."/>
        </authorList>
    </citation>
    <scope>NUCLEOTIDE SEQUENCE [LARGE SCALE GENOMIC DNA]</scope>
    <source>
        <strain evidence="2">309</strain>
    </source>
</reference>
<dbReference type="Proteomes" id="UP000007105">
    <property type="component" value="Chromosome"/>
</dbReference>
<sequence length="115" mass="14200">MEAFWFSWWRIGTNLFKCLCNFKLPDKFRDFYINNIPGSSEVHRANYDLSFSLTFTNKYINNDKTYIHSYYIWYWLTYWLKGTWQKEGEWTLPRLFSHELIRSSIINKSTRLWSL</sequence>
<evidence type="ECO:0000313" key="1">
    <source>
        <dbReference type="EMBL" id="BAL22167.1"/>
    </source>
</evidence>
<proteinExistence type="predicted"/>
<protein>
    <submittedName>
        <fullName evidence="1">Uncharacterized protein</fullName>
    </submittedName>
</protein>
<gene>
    <name evidence="1" type="ORF">MPNA5862</name>
</gene>